<accession>A0A9N8PWR2</accession>
<dbReference type="AlphaFoldDB" id="A0A9N8PWR2"/>
<organism evidence="1 2">
    <name type="scientific">Aureobasidium uvarum</name>
    <dbReference type="NCBI Taxonomy" id="2773716"/>
    <lineage>
        <taxon>Eukaryota</taxon>
        <taxon>Fungi</taxon>
        <taxon>Dikarya</taxon>
        <taxon>Ascomycota</taxon>
        <taxon>Pezizomycotina</taxon>
        <taxon>Dothideomycetes</taxon>
        <taxon>Dothideomycetidae</taxon>
        <taxon>Dothideales</taxon>
        <taxon>Saccotheciaceae</taxon>
        <taxon>Aureobasidium</taxon>
    </lineage>
</organism>
<evidence type="ECO:0000313" key="2">
    <source>
        <dbReference type="Proteomes" id="UP000745764"/>
    </source>
</evidence>
<proteinExistence type="predicted"/>
<sequence length="121" mass="13608">MTSIQEAEMAVAWNRANEYEKALVRCLYSENDDADIILLANTIEDIDPDGDIEEVREQVHDYVYNLKEEEGVSKWFEIRMDAGFTILGSGGIFLLGAVETLIDRKGFDDEGVMRGLVASKD</sequence>
<name>A0A9N8PWR2_9PEZI</name>
<gene>
    <name evidence="1" type="ORF">AWRI4620_LOCUS8471</name>
</gene>
<protein>
    <submittedName>
        <fullName evidence="1">Uncharacterized protein</fullName>
    </submittedName>
</protein>
<reference evidence="1" key="1">
    <citation type="submission" date="2020-06" db="EMBL/GenBank/DDBJ databases">
        <authorList>
            <person name="Onetto C."/>
        </authorList>
    </citation>
    <scope>NUCLEOTIDE SEQUENCE</scope>
</reference>
<keyword evidence="2" id="KW-1185">Reference proteome</keyword>
<comment type="caution">
    <text evidence="1">The sequence shown here is derived from an EMBL/GenBank/DDBJ whole genome shotgun (WGS) entry which is preliminary data.</text>
</comment>
<dbReference type="Proteomes" id="UP000745764">
    <property type="component" value="Unassembled WGS sequence"/>
</dbReference>
<evidence type="ECO:0000313" key="1">
    <source>
        <dbReference type="EMBL" id="CAD0114216.1"/>
    </source>
</evidence>
<dbReference type="EMBL" id="CAINUL010000017">
    <property type="protein sequence ID" value="CAD0114216.1"/>
    <property type="molecule type" value="Genomic_DNA"/>
</dbReference>
<dbReference type="OrthoDB" id="4456803at2759"/>